<evidence type="ECO:0000313" key="13">
    <source>
        <dbReference type="Proteomes" id="UP000311919"/>
    </source>
</evidence>
<dbReference type="GO" id="GO:0003677">
    <property type="term" value="F:DNA binding"/>
    <property type="evidence" value="ECO:0007669"/>
    <property type="project" value="UniProtKB-KW"/>
</dbReference>
<evidence type="ECO:0000256" key="6">
    <source>
        <dbReference type="ARBA" id="ARBA00022801"/>
    </source>
</evidence>
<dbReference type="SUPFAM" id="SSF47943">
    <property type="entry name" value="Retrovirus capsid protein, N-terminal core domain"/>
    <property type="match status" value="1"/>
</dbReference>
<feature type="non-terminal residue" evidence="12">
    <location>
        <position position="1"/>
    </location>
</feature>
<dbReference type="AlphaFoldDB" id="A0A4Z2CKE5"/>
<comment type="caution">
    <text evidence="12">The sequence shown here is derived from an EMBL/GenBank/DDBJ whole genome shotgun (WGS) entry which is preliminary data.</text>
</comment>
<keyword evidence="1" id="KW-0808">Transferase</keyword>
<evidence type="ECO:0000256" key="10">
    <source>
        <dbReference type="SAM" id="MobiDB-lite"/>
    </source>
</evidence>
<dbReference type="SUPFAM" id="SSF50122">
    <property type="entry name" value="DNA-binding domain of retroviral integrase"/>
    <property type="match status" value="1"/>
</dbReference>
<organism evidence="12 13">
    <name type="scientific">Schistosoma japonicum</name>
    <name type="common">Blood fluke</name>
    <dbReference type="NCBI Taxonomy" id="6182"/>
    <lineage>
        <taxon>Eukaryota</taxon>
        <taxon>Metazoa</taxon>
        <taxon>Spiralia</taxon>
        <taxon>Lophotrochozoa</taxon>
        <taxon>Platyhelminthes</taxon>
        <taxon>Trematoda</taxon>
        <taxon>Digenea</taxon>
        <taxon>Strigeidida</taxon>
        <taxon>Schistosomatoidea</taxon>
        <taxon>Schistosomatidae</taxon>
        <taxon>Schistosoma</taxon>
    </lineage>
</organism>
<dbReference type="GO" id="GO:0016787">
    <property type="term" value="F:hydrolase activity"/>
    <property type="evidence" value="ECO:0007669"/>
    <property type="project" value="UniProtKB-KW"/>
</dbReference>
<evidence type="ECO:0000256" key="8">
    <source>
        <dbReference type="ARBA" id="ARBA00023125"/>
    </source>
</evidence>
<keyword evidence="13" id="KW-1185">Reference proteome</keyword>
<dbReference type="GO" id="GO:0046872">
    <property type="term" value="F:metal ion binding"/>
    <property type="evidence" value="ECO:0007669"/>
    <property type="project" value="UniProtKB-KW"/>
</dbReference>
<keyword evidence="6" id="KW-0378">Hydrolase</keyword>
<feature type="domain" description="Integrase-type" evidence="11">
    <location>
        <begin position="162"/>
        <end position="215"/>
    </location>
</feature>
<feature type="DNA-binding region" description="Integrase-type" evidence="9">
    <location>
        <begin position="162"/>
        <end position="215"/>
    </location>
</feature>
<evidence type="ECO:0000256" key="2">
    <source>
        <dbReference type="ARBA" id="ARBA00022695"/>
    </source>
</evidence>
<name>A0A4Z2CKE5_SCHJA</name>
<dbReference type="PROSITE" id="PS51027">
    <property type="entry name" value="INTEGRASE_DBD"/>
    <property type="match status" value="1"/>
</dbReference>
<dbReference type="Gene3D" id="2.30.30.10">
    <property type="entry name" value="Integrase, C-terminal domain superfamily, retroviral"/>
    <property type="match status" value="1"/>
</dbReference>
<feature type="region of interest" description="Disordered" evidence="10">
    <location>
        <begin position="13"/>
        <end position="54"/>
    </location>
</feature>
<evidence type="ECO:0000256" key="9">
    <source>
        <dbReference type="PROSITE-ProRule" id="PRU00506"/>
    </source>
</evidence>
<keyword evidence="4" id="KW-0479">Metal-binding</keyword>
<keyword evidence="5" id="KW-0255">Endonuclease</keyword>
<keyword evidence="8" id="KW-0238">DNA-binding</keyword>
<dbReference type="Gene3D" id="1.10.375.10">
    <property type="entry name" value="Human Immunodeficiency Virus Type 1 Capsid Protein"/>
    <property type="match status" value="1"/>
</dbReference>
<keyword evidence="7" id="KW-0229">DNA integration</keyword>
<dbReference type="Proteomes" id="UP000311919">
    <property type="component" value="Unassembled WGS sequence"/>
</dbReference>
<dbReference type="GO" id="GO:0016032">
    <property type="term" value="P:viral process"/>
    <property type="evidence" value="ECO:0007669"/>
    <property type="project" value="InterPro"/>
</dbReference>
<dbReference type="EMBL" id="SKCS01001013">
    <property type="protein sequence ID" value="TNN04753.1"/>
    <property type="molecule type" value="Genomic_DNA"/>
</dbReference>
<accession>A0A4Z2CKE5</accession>
<dbReference type="Pfam" id="PF00552">
    <property type="entry name" value="IN_DBD_C"/>
    <property type="match status" value="1"/>
</dbReference>
<evidence type="ECO:0000256" key="3">
    <source>
        <dbReference type="ARBA" id="ARBA00022722"/>
    </source>
</evidence>
<reference evidence="12 13" key="1">
    <citation type="submission" date="2019-03" db="EMBL/GenBank/DDBJ databases">
        <title>An improved genome assembly of the fluke Schistosoma japonicum.</title>
        <authorList>
            <person name="Hu W."/>
            <person name="Luo F."/>
            <person name="Yin M."/>
            <person name="Mo X."/>
            <person name="Sun C."/>
            <person name="Wu Q."/>
            <person name="Zhu B."/>
            <person name="Xiang M."/>
            <person name="Wang J."/>
            <person name="Wang Y."/>
            <person name="Zhang T."/>
            <person name="Xu B."/>
            <person name="Zheng H."/>
            <person name="Feng Z."/>
        </authorList>
    </citation>
    <scope>NUCLEOTIDE SEQUENCE [LARGE SCALE GENOMIC DNA]</scope>
    <source>
        <strain evidence="12">HuSjv2</strain>
        <tissue evidence="12">Worms</tissue>
    </source>
</reference>
<evidence type="ECO:0000256" key="5">
    <source>
        <dbReference type="ARBA" id="ARBA00022759"/>
    </source>
</evidence>
<evidence type="ECO:0000256" key="7">
    <source>
        <dbReference type="ARBA" id="ARBA00022908"/>
    </source>
</evidence>
<dbReference type="GO" id="GO:0016779">
    <property type="term" value="F:nucleotidyltransferase activity"/>
    <property type="evidence" value="ECO:0007669"/>
    <property type="project" value="UniProtKB-KW"/>
</dbReference>
<protein>
    <submittedName>
        <fullName evidence="12">Integrase DNA binding domain</fullName>
    </submittedName>
</protein>
<proteinExistence type="predicted"/>
<keyword evidence="3" id="KW-0540">Nuclease</keyword>
<dbReference type="Pfam" id="PF00607">
    <property type="entry name" value="Gag_p24"/>
    <property type="match status" value="1"/>
</dbReference>
<gene>
    <name evidence="12" type="ORF">EWB00_000097</name>
</gene>
<sequence length="270" mass="30044">KDWWSRRSCWSRAGATIGGPYGEPTPPPSSELSAVSGCRQGGQKGQNKRAEAEEEGELAFAPPPYASSSAIYGQTFCPEVWKEDRFSLLGCPIFTDQAKFAWDRDMLLDQGRFAQQQTGYPVQVFEQVNQIAIRAWKSLPNRGEASENLTLILTPQMDTQVIEVMVSLPRGIVSISPGDRPDQVLTWARGSVCVFPQDQTEPLWVPERLVRRCKNEAPDPVAPVDVVDGPTSTNDGAEMEILSVFQKPIPARHDVQIFPCFLIPEFPLKR</sequence>
<evidence type="ECO:0000256" key="4">
    <source>
        <dbReference type="ARBA" id="ARBA00022723"/>
    </source>
</evidence>
<dbReference type="GO" id="GO:0015074">
    <property type="term" value="P:DNA integration"/>
    <property type="evidence" value="ECO:0007669"/>
    <property type="project" value="UniProtKB-KW"/>
</dbReference>
<dbReference type="InterPro" id="IPR008919">
    <property type="entry name" value="Retrov_capsid_N"/>
</dbReference>
<dbReference type="GO" id="GO:0004519">
    <property type="term" value="F:endonuclease activity"/>
    <property type="evidence" value="ECO:0007669"/>
    <property type="project" value="UniProtKB-KW"/>
</dbReference>
<evidence type="ECO:0000256" key="1">
    <source>
        <dbReference type="ARBA" id="ARBA00022679"/>
    </source>
</evidence>
<dbReference type="InterPro" id="IPR001037">
    <property type="entry name" value="Integrase_C_retrovir"/>
</dbReference>
<dbReference type="STRING" id="6182.A0A4Z2CKE5"/>
<evidence type="ECO:0000313" key="12">
    <source>
        <dbReference type="EMBL" id="TNN04753.1"/>
    </source>
</evidence>
<keyword evidence="2" id="KW-0548">Nucleotidyltransferase</keyword>
<evidence type="ECO:0000259" key="11">
    <source>
        <dbReference type="PROSITE" id="PS51027"/>
    </source>
</evidence>
<dbReference type="OrthoDB" id="9630350at2759"/>
<dbReference type="InterPro" id="IPR036862">
    <property type="entry name" value="Integrase_C_dom_sf_retrovir"/>
</dbReference>